<dbReference type="InterPro" id="IPR001138">
    <property type="entry name" value="Zn2Cys6_DnaBD"/>
</dbReference>
<keyword evidence="4" id="KW-0804">Transcription</keyword>
<accession>A0A8H7K4J0</accession>
<dbReference type="InterPro" id="IPR050675">
    <property type="entry name" value="OAF3"/>
</dbReference>
<dbReference type="GO" id="GO:0003677">
    <property type="term" value="F:DNA binding"/>
    <property type="evidence" value="ECO:0007669"/>
    <property type="project" value="UniProtKB-KW"/>
</dbReference>
<evidence type="ECO:0000256" key="2">
    <source>
        <dbReference type="ARBA" id="ARBA00023015"/>
    </source>
</evidence>
<evidence type="ECO:0000256" key="4">
    <source>
        <dbReference type="ARBA" id="ARBA00023163"/>
    </source>
</evidence>
<dbReference type="PANTHER" id="PTHR31069">
    <property type="entry name" value="OLEATE-ACTIVATED TRANSCRIPTION FACTOR 1-RELATED"/>
    <property type="match status" value="1"/>
</dbReference>
<dbReference type="Pfam" id="PF00172">
    <property type="entry name" value="Zn_clus"/>
    <property type="match status" value="1"/>
</dbReference>
<dbReference type="Proteomes" id="UP000616885">
    <property type="component" value="Unassembled WGS sequence"/>
</dbReference>
<dbReference type="GO" id="GO:0000981">
    <property type="term" value="F:DNA-binding transcription factor activity, RNA polymerase II-specific"/>
    <property type="evidence" value="ECO:0007669"/>
    <property type="project" value="InterPro"/>
</dbReference>
<sequence>MASVSCSDNAAPRTKLRNSCDACSLAKIKCTQERPECSYCAKRLKPCVYSASKRVKRSQRKPQHHDGREACTSSTTLPSGSTIWESPLSAALESAGSYSSLPLVMSAESSSSQGSRPATPHLGQEWSDFFTTLRSPLVASPPTGQVSSAEWANLDPSSIESFSLLDDSIFDLSAPIHSFEKNNGTGSKKNTNSPSTIFCNPGPMDEPTEVRNSLPRASNIIHRHSLSADMQASSGLASGESRDISPSIHLGLGSRRASSAVPQAPRCSCNSQILRFFGQLSIDPSGPWIASRGGQANSPQNPTFQQVYEQIATMALEIGKILQCDCSSNLEGLILLSLVIFKIQAWYTAAANAALGSYSDEATTNMGQGSLDQNPMWRSEQGRDDREDEGEDQRRIFLQDLLSRLTGLQVLIGRFSERLTHAEAELGRNSTTSGSNTTQHQIVVPPFPGQQYGYWPPICAVGWVACHEQLLRSFG</sequence>
<evidence type="ECO:0000259" key="7">
    <source>
        <dbReference type="PROSITE" id="PS50048"/>
    </source>
</evidence>
<dbReference type="EMBL" id="JADCTT010000011">
    <property type="protein sequence ID" value="KAF9746581.1"/>
    <property type="molecule type" value="Genomic_DNA"/>
</dbReference>
<comment type="caution">
    <text evidence="8">The sequence shown here is derived from an EMBL/GenBank/DDBJ whole genome shotgun (WGS) entry which is preliminary data.</text>
</comment>
<evidence type="ECO:0000256" key="3">
    <source>
        <dbReference type="ARBA" id="ARBA00023125"/>
    </source>
</evidence>
<dbReference type="SUPFAM" id="SSF57701">
    <property type="entry name" value="Zn2/Cys6 DNA-binding domain"/>
    <property type="match status" value="1"/>
</dbReference>
<dbReference type="InterPro" id="IPR013700">
    <property type="entry name" value="AflR"/>
</dbReference>
<dbReference type="PANTHER" id="PTHR31069:SF31">
    <property type="entry name" value="MONODICTYPHENONE CLUSTER TRANSCRIPTION FACTOR-RELATED"/>
    <property type="match status" value="1"/>
</dbReference>
<dbReference type="AlphaFoldDB" id="A0A8H7K4J0"/>
<keyword evidence="3" id="KW-0238">DNA-binding</keyword>
<dbReference type="GO" id="GO:0045122">
    <property type="term" value="P:aflatoxin biosynthetic process"/>
    <property type="evidence" value="ECO:0007669"/>
    <property type="project" value="InterPro"/>
</dbReference>
<evidence type="ECO:0000256" key="6">
    <source>
        <dbReference type="SAM" id="MobiDB-lite"/>
    </source>
</evidence>
<feature type="domain" description="Zn(2)-C6 fungal-type" evidence="7">
    <location>
        <begin position="19"/>
        <end position="49"/>
    </location>
</feature>
<feature type="region of interest" description="Disordered" evidence="6">
    <location>
        <begin position="365"/>
        <end position="391"/>
    </location>
</feature>
<organism evidence="8 9">
    <name type="scientific">Bionectria ochroleuca</name>
    <name type="common">Gliocladium roseum</name>
    <dbReference type="NCBI Taxonomy" id="29856"/>
    <lineage>
        <taxon>Eukaryota</taxon>
        <taxon>Fungi</taxon>
        <taxon>Dikarya</taxon>
        <taxon>Ascomycota</taxon>
        <taxon>Pezizomycotina</taxon>
        <taxon>Sordariomycetes</taxon>
        <taxon>Hypocreomycetidae</taxon>
        <taxon>Hypocreales</taxon>
        <taxon>Bionectriaceae</taxon>
        <taxon>Clonostachys</taxon>
    </lineage>
</organism>
<dbReference type="PROSITE" id="PS50048">
    <property type="entry name" value="ZN2_CY6_FUNGAL_2"/>
    <property type="match status" value="1"/>
</dbReference>
<evidence type="ECO:0000256" key="5">
    <source>
        <dbReference type="ARBA" id="ARBA00023242"/>
    </source>
</evidence>
<dbReference type="PROSITE" id="PS00463">
    <property type="entry name" value="ZN2_CY6_FUNGAL_1"/>
    <property type="match status" value="1"/>
</dbReference>
<evidence type="ECO:0000313" key="8">
    <source>
        <dbReference type="EMBL" id="KAF9746581.1"/>
    </source>
</evidence>
<evidence type="ECO:0000256" key="1">
    <source>
        <dbReference type="ARBA" id="ARBA00022723"/>
    </source>
</evidence>
<protein>
    <recommendedName>
        <fullName evidence="7">Zn(2)-C6 fungal-type domain-containing protein</fullName>
    </recommendedName>
</protein>
<keyword evidence="1" id="KW-0479">Metal-binding</keyword>
<reference evidence="8" key="1">
    <citation type="submission" date="2020-10" db="EMBL/GenBank/DDBJ databases">
        <title>High-Quality Genome Resource of Clonostachys rosea strain S41 by Oxford Nanopore Long-Read Sequencing.</title>
        <authorList>
            <person name="Wang H."/>
        </authorList>
    </citation>
    <scope>NUCLEOTIDE SEQUENCE</scope>
    <source>
        <strain evidence="8">S41</strain>
    </source>
</reference>
<dbReference type="InterPro" id="IPR036864">
    <property type="entry name" value="Zn2-C6_fun-type_DNA-bd_sf"/>
</dbReference>
<dbReference type="GO" id="GO:0005634">
    <property type="term" value="C:nucleus"/>
    <property type="evidence" value="ECO:0007669"/>
    <property type="project" value="InterPro"/>
</dbReference>
<dbReference type="GO" id="GO:0008270">
    <property type="term" value="F:zinc ion binding"/>
    <property type="evidence" value="ECO:0007669"/>
    <property type="project" value="InterPro"/>
</dbReference>
<evidence type="ECO:0000313" key="9">
    <source>
        <dbReference type="Proteomes" id="UP000616885"/>
    </source>
</evidence>
<name>A0A8H7K4J0_BIOOC</name>
<feature type="region of interest" description="Disordered" evidence="6">
    <location>
        <begin position="55"/>
        <end position="78"/>
    </location>
</feature>
<dbReference type="SMART" id="SM00066">
    <property type="entry name" value="GAL4"/>
    <property type="match status" value="1"/>
</dbReference>
<proteinExistence type="predicted"/>
<dbReference type="Pfam" id="PF08493">
    <property type="entry name" value="AflR"/>
    <property type="match status" value="1"/>
</dbReference>
<dbReference type="PRINTS" id="PR00755">
    <property type="entry name" value="AFLATOXINBRP"/>
</dbReference>
<keyword evidence="5" id="KW-0539">Nucleus</keyword>
<keyword evidence="2" id="KW-0805">Transcription regulation</keyword>
<gene>
    <name evidence="8" type="ORF">IM811_003486</name>
</gene>
<dbReference type="CDD" id="cd00067">
    <property type="entry name" value="GAL4"/>
    <property type="match status" value="1"/>
</dbReference>
<dbReference type="Gene3D" id="4.10.240.10">
    <property type="entry name" value="Zn(2)-C6 fungal-type DNA-binding domain"/>
    <property type="match status" value="1"/>
</dbReference>